<feature type="transmembrane region" description="Helical" evidence="12">
    <location>
        <begin position="95"/>
        <end position="118"/>
    </location>
</feature>
<gene>
    <name evidence="14" type="ORF">SAMN02927923_03655</name>
</gene>
<evidence type="ECO:0000256" key="11">
    <source>
        <dbReference type="ARBA" id="ARBA00023303"/>
    </source>
</evidence>
<dbReference type="GO" id="GO:0008076">
    <property type="term" value="C:voltage-gated potassium channel complex"/>
    <property type="evidence" value="ECO:0007669"/>
    <property type="project" value="InterPro"/>
</dbReference>
<dbReference type="InterPro" id="IPR027359">
    <property type="entry name" value="Volt_channel_dom_sf"/>
</dbReference>
<feature type="transmembrane region" description="Helical" evidence="12">
    <location>
        <begin position="180"/>
        <end position="200"/>
    </location>
</feature>
<evidence type="ECO:0000256" key="8">
    <source>
        <dbReference type="ARBA" id="ARBA00022989"/>
    </source>
</evidence>
<keyword evidence="6" id="KW-0851">Voltage-gated channel</keyword>
<feature type="transmembrane region" description="Helical" evidence="12">
    <location>
        <begin position="37"/>
        <end position="56"/>
    </location>
</feature>
<dbReference type="SUPFAM" id="SSF81324">
    <property type="entry name" value="Voltage-gated potassium channels"/>
    <property type="match status" value="1"/>
</dbReference>
<evidence type="ECO:0000313" key="14">
    <source>
        <dbReference type="EMBL" id="SCZ04816.1"/>
    </source>
</evidence>
<keyword evidence="5" id="KW-0631">Potassium channel</keyword>
<evidence type="ECO:0000256" key="9">
    <source>
        <dbReference type="ARBA" id="ARBA00023065"/>
    </source>
</evidence>
<feature type="transmembrane region" description="Helical" evidence="12">
    <location>
        <begin position="206"/>
        <end position="226"/>
    </location>
</feature>
<evidence type="ECO:0000256" key="4">
    <source>
        <dbReference type="ARBA" id="ARBA00022692"/>
    </source>
</evidence>
<keyword evidence="15" id="KW-1185">Reference proteome</keyword>
<dbReference type="AlphaFoldDB" id="A0A1G5KW25"/>
<dbReference type="Gene3D" id="1.10.287.70">
    <property type="match status" value="1"/>
</dbReference>
<keyword evidence="2" id="KW-0813">Transport</keyword>
<protein>
    <submittedName>
        <fullName evidence="14">Voltage-gated potassium channel</fullName>
    </submittedName>
</protein>
<feature type="transmembrane region" description="Helical" evidence="12">
    <location>
        <begin position="149"/>
        <end position="168"/>
    </location>
</feature>
<feature type="transmembrane region" description="Helical" evidence="12">
    <location>
        <begin position="62"/>
        <end position="83"/>
    </location>
</feature>
<evidence type="ECO:0000256" key="2">
    <source>
        <dbReference type="ARBA" id="ARBA00022448"/>
    </source>
</evidence>
<comment type="subcellular location">
    <subcellularLocation>
        <location evidence="1">Membrane</location>
        <topology evidence="1">Multi-pass membrane protein</topology>
    </subcellularLocation>
</comment>
<proteinExistence type="predicted"/>
<evidence type="ECO:0000313" key="15">
    <source>
        <dbReference type="Proteomes" id="UP000199569"/>
    </source>
</evidence>
<keyword evidence="11 14" id="KW-0407">Ion channel</keyword>
<evidence type="ECO:0000256" key="10">
    <source>
        <dbReference type="ARBA" id="ARBA00023136"/>
    </source>
</evidence>
<name>A0A1G5KW25_9HYPH</name>
<dbReference type="EMBL" id="FMVJ01000012">
    <property type="protein sequence ID" value="SCZ04816.1"/>
    <property type="molecule type" value="Genomic_DNA"/>
</dbReference>
<dbReference type="STRING" id="549386.SAMN02927923_03655"/>
<dbReference type="PANTHER" id="PTHR11537:SF254">
    <property type="entry name" value="POTASSIUM VOLTAGE-GATED CHANNEL PROTEIN SHAB"/>
    <property type="match status" value="1"/>
</dbReference>
<evidence type="ECO:0000256" key="7">
    <source>
        <dbReference type="ARBA" id="ARBA00022958"/>
    </source>
</evidence>
<dbReference type="InterPro" id="IPR005821">
    <property type="entry name" value="Ion_trans_dom"/>
</dbReference>
<dbReference type="InterPro" id="IPR028325">
    <property type="entry name" value="VG_K_chnl"/>
</dbReference>
<evidence type="ECO:0000256" key="12">
    <source>
        <dbReference type="SAM" id="Phobius"/>
    </source>
</evidence>
<dbReference type="GO" id="GO:0001508">
    <property type="term" value="P:action potential"/>
    <property type="evidence" value="ECO:0007669"/>
    <property type="project" value="TreeGrafter"/>
</dbReference>
<feature type="domain" description="Ion transport" evidence="13">
    <location>
        <begin position="44"/>
        <end position="223"/>
    </location>
</feature>
<reference evidence="14 15" key="1">
    <citation type="submission" date="2016-10" db="EMBL/GenBank/DDBJ databases">
        <authorList>
            <person name="de Groot N.N."/>
        </authorList>
    </citation>
    <scope>NUCLEOTIDE SEQUENCE [LARGE SCALE GENOMIC DNA]</scope>
    <source>
        <strain evidence="14 15">CGMCC 1.7666</strain>
    </source>
</reference>
<keyword evidence="8 12" id="KW-1133">Transmembrane helix</keyword>
<evidence type="ECO:0000256" key="3">
    <source>
        <dbReference type="ARBA" id="ARBA00022538"/>
    </source>
</evidence>
<keyword evidence="9" id="KW-0406">Ion transport</keyword>
<keyword evidence="7" id="KW-0630">Potassium</keyword>
<dbReference type="Proteomes" id="UP000199569">
    <property type="component" value="Unassembled WGS sequence"/>
</dbReference>
<keyword evidence="10 12" id="KW-0472">Membrane</keyword>
<keyword evidence="4 12" id="KW-0812">Transmembrane</keyword>
<organism evidence="14 15">
    <name type="scientific">Microvirga guangxiensis</name>
    <dbReference type="NCBI Taxonomy" id="549386"/>
    <lineage>
        <taxon>Bacteria</taxon>
        <taxon>Pseudomonadati</taxon>
        <taxon>Pseudomonadota</taxon>
        <taxon>Alphaproteobacteria</taxon>
        <taxon>Hyphomicrobiales</taxon>
        <taxon>Methylobacteriaceae</taxon>
        <taxon>Microvirga</taxon>
    </lineage>
</organism>
<evidence type="ECO:0000259" key="13">
    <source>
        <dbReference type="Pfam" id="PF00520"/>
    </source>
</evidence>
<evidence type="ECO:0000256" key="6">
    <source>
        <dbReference type="ARBA" id="ARBA00022882"/>
    </source>
</evidence>
<sequence length="269" mass="30226">MLDASSRQAGGFSRWPMVEKLRFLYESDAPEAHRFRYGLLLFDIATILFIVVTSFLPRYGALEWVDVVIGLAVLADFLARIAISRNRLRDLAHPVTFADIAAIVSFLAPVVGEGIGFLRILRTVRLLRTYQLLARLRADSVFFRRNEELIIATVNLGVFIFIMTGFVYETQRWTNEKIGNYVDALYFTIAALTTTGFGDITLTGTLGHLISVIIMIFGVTLFLRLVQVLLRPNKVRYPCPVCGLQRHDRDAIHCKACGTILNIPDEGAV</sequence>
<dbReference type="GO" id="GO:0005249">
    <property type="term" value="F:voltage-gated potassium channel activity"/>
    <property type="evidence" value="ECO:0007669"/>
    <property type="project" value="InterPro"/>
</dbReference>
<keyword evidence="3" id="KW-0633">Potassium transport</keyword>
<dbReference type="PANTHER" id="PTHR11537">
    <property type="entry name" value="VOLTAGE-GATED POTASSIUM CHANNEL"/>
    <property type="match status" value="1"/>
</dbReference>
<accession>A0A1G5KW25</accession>
<dbReference type="Pfam" id="PF00520">
    <property type="entry name" value="Ion_trans"/>
    <property type="match status" value="1"/>
</dbReference>
<evidence type="ECO:0000256" key="1">
    <source>
        <dbReference type="ARBA" id="ARBA00004141"/>
    </source>
</evidence>
<dbReference type="Gene3D" id="1.20.120.350">
    <property type="entry name" value="Voltage-gated potassium channels. Chain C"/>
    <property type="match status" value="1"/>
</dbReference>
<evidence type="ECO:0000256" key="5">
    <source>
        <dbReference type="ARBA" id="ARBA00022826"/>
    </source>
</evidence>